<dbReference type="GO" id="GO:0009986">
    <property type="term" value="C:cell surface"/>
    <property type="evidence" value="ECO:0007669"/>
    <property type="project" value="TreeGrafter"/>
</dbReference>
<dbReference type="Gene3D" id="1.20.1250.20">
    <property type="entry name" value="MFS general substrate transporter like domains"/>
    <property type="match status" value="1"/>
</dbReference>
<keyword evidence="4" id="KW-0134">Cell wall</keyword>
<dbReference type="SUPFAM" id="SSF103473">
    <property type="entry name" value="MFS general substrate transporter"/>
    <property type="match status" value="1"/>
</dbReference>
<dbReference type="InterPro" id="IPR000490">
    <property type="entry name" value="Glyco_hydro_17"/>
</dbReference>
<dbReference type="GO" id="GO:0000272">
    <property type="term" value="P:polysaccharide catabolic process"/>
    <property type="evidence" value="ECO:0007669"/>
    <property type="project" value="UniProtKB-KW"/>
</dbReference>
<dbReference type="InterPro" id="IPR017853">
    <property type="entry name" value="GH"/>
</dbReference>
<dbReference type="GO" id="GO:0042973">
    <property type="term" value="F:glucan endo-1,3-beta-D-glucosidase activity"/>
    <property type="evidence" value="ECO:0007669"/>
    <property type="project" value="TreeGrafter"/>
</dbReference>
<keyword evidence="11" id="KW-0961">Cell wall biogenesis/degradation</keyword>
<keyword evidence="9" id="KW-0325">Glycoprotein</keyword>
<feature type="transmembrane region" description="Helical" evidence="16">
    <location>
        <begin position="187"/>
        <end position="206"/>
    </location>
</feature>
<evidence type="ECO:0000256" key="5">
    <source>
        <dbReference type="ARBA" id="ARBA00022525"/>
    </source>
</evidence>
<evidence type="ECO:0000256" key="3">
    <source>
        <dbReference type="ARBA" id="ARBA00022475"/>
    </source>
</evidence>
<dbReference type="InterPro" id="IPR050732">
    <property type="entry name" value="Beta-glucan_modifiers"/>
</dbReference>
<dbReference type="RefSeq" id="WP_089371771.1">
    <property type="nucleotide sequence ID" value="NZ_BMEP01000001.1"/>
</dbReference>
<keyword evidence="16" id="KW-1133">Transmembrane helix</keyword>
<feature type="transmembrane region" description="Helical" evidence="16">
    <location>
        <begin position="114"/>
        <end position="137"/>
    </location>
</feature>
<feature type="transmembrane region" description="Helical" evidence="16">
    <location>
        <begin position="428"/>
        <end position="447"/>
    </location>
</feature>
<evidence type="ECO:0000313" key="17">
    <source>
        <dbReference type="EMBL" id="SNR86104.1"/>
    </source>
</evidence>
<evidence type="ECO:0000256" key="10">
    <source>
        <dbReference type="ARBA" id="ARBA00023277"/>
    </source>
</evidence>
<feature type="transmembrane region" description="Helical" evidence="16">
    <location>
        <begin position="149"/>
        <end position="172"/>
    </location>
</feature>
<feature type="transmembrane region" description="Helical" evidence="16">
    <location>
        <begin position="316"/>
        <end position="335"/>
    </location>
</feature>
<evidence type="ECO:0000256" key="8">
    <source>
        <dbReference type="ARBA" id="ARBA00023136"/>
    </source>
</evidence>
<dbReference type="Gene3D" id="3.20.20.80">
    <property type="entry name" value="Glycosidases"/>
    <property type="match status" value="1"/>
</dbReference>
<evidence type="ECO:0000313" key="18">
    <source>
        <dbReference type="Proteomes" id="UP000198379"/>
    </source>
</evidence>
<feature type="transmembrane region" description="Helical" evidence="16">
    <location>
        <begin position="341"/>
        <end position="366"/>
    </location>
</feature>
<dbReference type="PANTHER" id="PTHR16631">
    <property type="entry name" value="GLUCAN 1,3-BETA-GLUCOSIDASE"/>
    <property type="match status" value="1"/>
</dbReference>
<proteinExistence type="predicted"/>
<evidence type="ECO:0000256" key="14">
    <source>
        <dbReference type="ARBA" id="ARBA00042373"/>
    </source>
</evidence>
<dbReference type="GO" id="GO:0005576">
    <property type="term" value="C:extracellular region"/>
    <property type="evidence" value="ECO:0007669"/>
    <property type="project" value="TreeGrafter"/>
</dbReference>
<keyword evidence="16" id="KW-0812">Transmembrane</keyword>
<feature type="transmembrane region" description="Helical" evidence="16">
    <location>
        <begin position="82"/>
        <end position="102"/>
    </location>
</feature>
<protein>
    <recommendedName>
        <fullName evidence="15">Endo-1,3-beta-glucanase btgC</fullName>
    </recommendedName>
    <alternativeName>
        <fullName evidence="14">Laminarinase btgC</fullName>
    </alternativeName>
</protein>
<sequence length="775" mass="87272">MSTTTQKVPLGQKIAFGVGMFANQMFPAILGIFMVVLVEDLKFTGLMWAMIYLFPRLFDAITDPIMGFISDNTKSKWGRRRIYVLIGGFIMGVSYIFMWQLFKENTVQYNFWYFFLWSVVFYLGLTFFSVPYVAMGYEMSDDFHERTSIMAIAQWIGQWAWVIAPLFWIIMYDPEWFPSAEVAVRELAIWVAIPCAFCAMVPALFIKGESTVDKDYEPLNFANIGGSVKKILRSFVEAFKIKEFRKLCGATFFIYNAFMAVSSLTFFVIVYKLFNGDAGASGIWVSLFGCLGALGTTFIVIPIVATLAKKIGKKKAFMISQSISIVGYIMLYFLFVPGKPWLYIIALPFFSFGIGSLFTIMMSMTADVIDVDELNSGKRREGIFGAIYWWMVKVGFAIAGAFSGLIIWLVGFNSDLATIDQQGAVDGLHAFFCAFPVLGTIAAMYIMKDYAIDEARANEIRAELEKRKKPTSFYQTGKLATLMGASVPTDSKYDIDFSEMSTDEIKSLFSKSLNGGLHGICFSPYTEGQDIGDQLSEAQIQRRMDVIAPYTKWVRSFSCTNGNEFIPQAAHNKGLKTMVGAWIGNDKAQNNKEIDALIQLAKNKLVDIAVVGNEVLMRGDLSVQEIIVHINKVKKELPGIPVGYVDAYYQFHEHPELIEVCDVILVNCYPFWEGSNIEEATRYLRQMYTVTKDISKGKPVIITETGWPNQGDSVAGAMPTTENAMKYFISASNMSKKSSIPLFYFSSFDESWKVHQEGDVGARWGLWDTSEKLKY</sequence>
<evidence type="ECO:0000256" key="13">
    <source>
        <dbReference type="ARBA" id="ARBA00037649"/>
    </source>
</evidence>
<dbReference type="GO" id="GO:0005886">
    <property type="term" value="C:plasma membrane"/>
    <property type="evidence" value="ECO:0007669"/>
    <property type="project" value="UniProtKB-SubCell"/>
</dbReference>
<keyword evidence="7" id="KW-0378">Hydrolase</keyword>
<evidence type="ECO:0000256" key="11">
    <source>
        <dbReference type="ARBA" id="ARBA00023316"/>
    </source>
</evidence>
<gene>
    <name evidence="17" type="ORF">SAMN06265376_103468</name>
</gene>
<comment type="function">
    <text evidence="13">Glucanases play a role in cell expansion during growth, in cell-cell fusion during mating, and in spore release during sporulation. This enzyme may be involved in beta-glucan degradation. Active on laminarin and lichenan.</text>
</comment>
<evidence type="ECO:0000256" key="15">
    <source>
        <dbReference type="ARBA" id="ARBA00043078"/>
    </source>
</evidence>
<feature type="transmembrane region" description="Helical" evidence="16">
    <location>
        <begin position="247"/>
        <end position="271"/>
    </location>
</feature>
<evidence type="ECO:0000256" key="12">
    <source>
        <dbReference type="ARBA" id="ARBA00023326"/>
    </source>
</evidence>
<dbReference type="SUPFAM" id="SSF51445">
    <property type="entry name" value="(Trans)glycosidases"/>
    <property type="match status" value="1"/>
</dbReference>
<keyword evidence="5" id="KW-0964">Secreted</keyword>
<keyword evidence="12" id="KW-0624">Polysaccharide degradation</keyword>
<evidence type="ECO:0000256" key="2">
    <source>
        <dbReference type="ARBA" id="ARBA00004236"/>
    </source>
</evidence>
<dbReference type="OrthoDB" id="9764596at2"/>
<keyword evidence="10" id="KW-0119">Carbohydrate metabolism</keyword>
<name>A0A238ZTM9_9FLAO</name>
<dbReference type="EMBL" id="FZNY01000003">
    <property type="protein sequence ID" value="SNR86104.1"/>
    <property type="molecule type" value="Genomic_DNA"/>
</dbReference>
<feature type="transmembrane region" description="Helical" evidence="16">
    <location>
        <begin position="283"/>
        <end position="304"/>
    </location>
</feature>
<feature type="transmembrane region" description="Helical" evidence="16">
    <location>
        <begin position="43"/>
        <end position="61"/>
    </location>
</feature>
<organism evidence="17 18">
    <name type="scientific">Dokdonia pacifica</name>
    <dbReference type="NCBI Taxonomy" id="1627892"/>
    <lineage>
        <taxon>Bacteria</taxon>
        <taxon>Pseudomonadati</taxon>
        <taxon>Bacteroidota</taxon>
        <taxon>Flavobacteriia</taxon>
        <taxon>Flavobacteriales</taxon>
        <taxon>Flavobacteriaceae</taxon>
        <taxon>Dokdonia</taxon>
    </lineage>
</organism>
<dbReference type="PANTHER" id="PTHR16631:SF17">
    <property type="entry name" value="GLUCAN ENDO-1,3-BETA-GLUCOSIDASE BTGC"/>
    <property type="match status" value="1"/>
</dbReference>
<evidence type="ECO:0000256" key="1">
    <source>
        <dbReference type="ARBA" id="ARBA00004191"/>
    </source>
</evidence>
<evidence type="ECO:0000256" key="7">
    <source>
        <dbReference type="ARBA" id="ARBA00022801"/>
    </source>
</evidence>
<keyword evidence="6" id="KW-0732">Signal</keyword>
<dbReference type="Proteomes" id="UP000198379">
    <property type="component" value="Unassembled WGS sequence"/>
</dbReference>
<dbReference type="InterPro" id="IPR036259">
    <property type="entry name" value="MFS_trans_sf"/>
</dbReference>
<feature type="transmembrane region" description="Helical" evidence="16">
    <location>
        <begin position="14"/>
        <end position="37"/>
    </location>
</feature>
<feature type="transmembrane region" description="Helical" evidence="16">
    <location>
        <begin position="387"/>
        <end position="408"/>
    </location>
</feature>
<keyword evidence="18" id="KW-1185">Reference proteome</keyword>
<keyword evidence="8 16" id="KW-0472">Membrane</keyword>
<evidence type="ECO:0000256" key="16">
    <source>
        <dbReference type="SAM" id="Phobius"/>
    </source>
</evidence>
<evidence type="ECO:0000256" key="4">
    <source>
        <dbReference type="ARBA" id="ARBA00022512"/>
    </source>
</evidence>
<keyword evidence="3" id="KW-1003">Cell membrane</keyword>
<accession>A0A238ZTM9</accession>
<dbReference type="Pfam" id="PF00332">
    <property type="entry name" value="Glyco_hydro_17"/>
    <property type="match status" value="1"/>
</dbReference>
<comment type="subcellular location">
    <subcellularLocation>
        <location evidence="2">Cell membrane</location>
    </subcellularLocation>
    <subcellularLocation>
        <location evidence="1">Secreted</location>
        <location evidence="1">Cell wall</location>
    </subcellularLocation>
</comment>
<evidence type="ECO:0000256" key="6">
    <source>
        <dbReference type="ARBA" id="ARBA00022729"/>
    </source>
</evidence>
<evidence type="ECO:0000256" key="9">
    <source>
        <dbReference type="ARBA" id="ARBA00023180"/>
    </source>
</evidence>
<reference evidence="17 18" key="1">
    <citation type="submission" date="2017-06" db="EMBL/GenBank/DDBJ databases">
        <authorList>
            <person name="Kim H.J."/>
            <person name="Triplett B.A."/>
        </authorList>
    </citation>
    <scope>NUCLEOTIDE SEQUENCE [LARGE SCALE GENOMIC DNA]</scope>
    <source>
        <strain evidence="17 18">DSM 25597</strain>
    </source>
</reference>
<dbReference type="GO" id="GO:0071555">
    <property type="term" value="P:cell wall organization"/>
    <property type="evidence" value="ECO:0007669"/>
    <property type="project" value="UniProtKB-KW"/>
</dbReference>
<dbReference type="AlphaFoldDB" id="A0A238ZTM9"/>
<dbReference type="Pfam" id="PF13347">
    <property type="entry name" value="MFS_2"/>
    <property type="match status" value="1"/>
</dbReference>